<dbReference type="GO" id="GO:0003676">
    <property type="term" value="F:nucleic acid binding"/>
    <property type="evidence" value="ECO:0007669"/>
    <property type="project" value="InterPro"/>
</dbReference>
<dbReference type="Gene3D" id="3.40.1350.10">
    <property type="match status" value="1"/>
</dbReference>
<evidence type="ECO:0000259" key="1">
    <source>
        <dbReference type="Pfam" id="PF13588"/>
    </source>
</evidence>
<dbReference type="STRING" id="1278311.GCA_000428705_00796"/>
<gene>
    <name evidence="2" type="ORF">NCTC10138_00245</name>
</gene>
<evidence type="ECO:0000313" key="2">
    <source>
        <dbReference type="EMBL" id="VEU79892.1"/>
    </source>
</evidence>
<keyword evidence="3" id="KW-1185">Reference proteome</keyword>
<name>A0A449BBT8_HAPAX</name>
<proteinExistence type="predicted"/>
<dbReference type="Proteomes" id="UP000289841">
    <property type="component" value="Chromosome"/>
</dbReference>
<reference evidence="2 3" key="1">
    <citation type="submission" date="2019-01" db="EMBL/GenBank/DDBJ databases">
        <authorList>
            <consortium name="Pathogen Informatics"/>
        </authorList>
    </citation>
    <scope>NUCLEOTIDE SEQUENCE [LARGE SCALE GENOMIC DNA]</scope>
    <source>
        <strain evidence="2 3">NCTC10138</strain>
    </source>
</reference>
<evidence type="ECO:0000313" key="3">
    <source>
        <dbReference type="Proteomes" id="UP000289841"/>
    </source>
</evidence>
<dbReference type="InterPro" id="IPR011856">
    <property type="entry name" value="tRNA_endonuc-like_dom_sf"/>
</dbReference>
<accession>A0A449BBT8</accession>
<dbReference type="OrthoDB" id="872472at2"/>
<sequence length="323" mass="37669">MEKWNKFCDEIDKLKTSKTNENVVQQLIENVLSELLNWSKLNGEIVSRMEIPIGANNRLIPDVILKKDNKNIIVIELKKVTKQNTVRITQQLKSYMRQLKLKYGIFIGNKIEFFYDDDAYNEIDPVKVVSIDIEKGNMVGVELFSIIDKNTIDNKKLEEFSVKYLKKEISQIEAKQIEKELNGSNELINKIFVKGLEQEYKEDVLEYLKNNLSVEIKKTNAKTEVTNKQQIEKEYESKVFEFRGVRYMIFPIGSKLSKYPHLIDLDSNQIPAQQLTICRDYLDGYGFDLPSDPNKIVTHSAIRLLYKVLNDDPLTSREKSFLR</sequence>
<protein>
    <recommendedName>
        <fullName evidence="1">Type I restriction enzyme R protein N-terminal domain-containing protein</fullName>
    </recommendedName>
</protein>
<dbReference type="KEGG" id="aaxa:NCTC10138_00245"/>
<dbReference type="RefSeq" id="WP_026390409.1">
    <property type="nucleotide sequence ID" value="NZ_LR215048.1"/>
</dbReference>
<dbReference type="InterPro" id="IPR029464">
    <property type="entry name" value="HSDR_N"/>
</dbReference>
<dbReference type="Pfam" id="PF13588">
    <property type="entry name" value="HSDR_N_2"/>
    <property type="match status" value="1"/>
</dbReference>
<feature type="domain" description="Type I restriction enzyme R protein N-terminal" evidence="1">
    <location>
        <begin position="21"/>
        <end position="107"/>
    </location>
</feature>
<dbReference type="AlphaFoldDB" id="A0A449BBT8"/>
<dbReference type="EMBL" id="LR215048">
    <property type="protein sequence ID" value="VEU79892.1"/>
    <property type="molecule type" value="Genomic_DNA"/>
</dbReference>
<organism evidence="2 3">
    <name type="scientific">Haploplasma axanthum</name>
    <name type="common">Acholeplasma axanthum</name>
    <dbReference type="NCBI Taxonomy" id="29552"/>
    <lineage>
        <taxon>Bacteria</taxon>
        <taxon>Bacillati</taxon>
        <taxon>Mycoplasmatota</taxon>
        <taxon>Mollicutes</taxon>
        <taxon>Acholeplasmatales</taxon>
        <taxon>Acholeplasmataceae</taxon>
        <taxon>Haploplasma</taxon>
    </lineage>
</organism>